<comment type="caution">
    <text evidence="9">The sequence shown here is derived from an EMBL/GenBank/DDBJ whole genome shotgun (WGS) entry which is preliminary data.</text>
</comment>
<comment type="similarity">
    <text evidence="2 7">Belongs to the DPM3 family.</text>
</comment>
<evidence type="ECO:0000313" key="9">
    <source>
        <dbReference type="EMBL" id="CAG8466737.1"/>
    </source>
</evidence>
<evidence type="ECO:0000313" key="10">
    <source>
        <dbReference type="Proteomes" id="UP000789831"/>
    </source>
</evidence>
<keyword evidence="3 7" id="KW-0812">Transmembrane</keyword>
<dbReference type="Pfam" id="PF08285">
    <property type="entry name" value="DPM3"/>
    <property type="match status" value="1"/>
</dbReference>
<dbReference type="GO" id="GO:0006506">
    <property type="term" value="P:GPI anchor biosynthetic process"/>
    <property type="evidence" value="ECO:0007669"/>
    <property type="project" value="TreeGrafter"/>
</dbReference>
<keyword evidence="10" id="KW-1185">Reference proteome</keyword>
<evidence type="ECO:0000256" key="8">
    <source>
        <dbReference type="SAM" id="Coils"/>
    </source>
</evidence>
<proteinExistence type="inferred from homology"/>
<feature type="transmembrane region" description="Helical" evidence="7">
    <location>
        <begin position="7"/>
        <end position="28"/>
    </location>
</feature>
<evidence type="ECO:0000256" key="5">
    <source>
        <dbReference type="ARBA" id="ARBA00022989"/>
    </source>
</evidence>
<reference evidence="9" key="1">
    <citation type="submission" date="2021-06" db="EMBL/GenBank/DDBJ databases">
        <authorList>
            <person name="Kallberg Y."/>
            <person name="Tangrot J."/>
            <person name="Rosling A."/>
        </authorList>
    </citation>
    <scope>NUCLEOTIDE SEQUENCE</scope>
    <source>
        <strain evidence="9">MT106</strain>
    </source>
</reference>
<name>A0A9N8Z1F7_9GLOM</name>
<dbReference type="EMBL" id="CAJVPL010000215">
    <property type="protein sequence ID" value="CAG8466737.1"/>
    <property type="molecule type" value="Genomic_DNA"/>
</dbReference>
<evidence type="ECO:0000256" key="2">
    <source>
        <dbReference type="ARBA" id="ARBA00010430"/>
    </source>
</evidence>
<feature type="coiled-coil region" evidence="8">
    <location>
        <begin position="63"/>
        <end position="90"/>
    </location>
</feature>
<accession>A0A9N8Z1F7</accession>
<comment type="subcellular location">
    <subcellularLocation>
        <location evidence="1 7">Endoplasmic reticulum membrane</location>
        <topology evidence="1 7">Multi-pass membrane protein</topology>
    </subcellularLocation>
</comment>
<feature type="transmembrane region" description="Helical" evidence="7">
    <location>
        <begin position="40"/>
        <end position="61"/>
    </location>
</feature>
<dbReference type="PANTHER" id="PTHR16433">
    <property type="entry name" value="DOLICHOL-PHOSPHATE MANNOSYLTRANSFERASE SUBUNIT 3"/>
    <property type="match status" value="1"/>
</dbReference>
<dbReference type="GO" id="GO:0033185">
    <property type="term" value="C:dolichol-phosphate-mannose synthase complex"/>
    <property type="evidence" value="ECO:0007669"/>
    <property type="project" value="TreeGrafter"/>
</dbReference>
<comment type="function">
    <text evidence="7">Stabilizer subunit of the dolichol-phosphate mannose (DPM) synthase complex; tethers catalytic subunit to the ER.</text>
</comment>
<evidence type="ECO:0000256" key="6">
    <source>
        <dbReference type="ARBA" id="ARBA00023136"/>
    </source>
</evidence>
<keyword evidence="6 7" id="KW-0472">Membrane</keyword>
<comment type="pathway">
    <text evidence="7">Protein modification; protein glycosylation.</text>
</comment>
<keyword evidence="5 7" id="KW-1133">Transmembrane helix</keyword>
<dbReference type="PANTHER" id="PTHR16433:SF0">
    <property type="entry name" value="DOLICHOL-PHOSPHATE MANNOSYLTRANSFERASE SUBUNIT 3"/>
    <property type="match status" value="1"/>
</dbReference>
<keyword evidence="4 7" id="KW-0256">Endoplasmic reticulum</keyword>
<protein>
    <recommendedName>
        <fullName evidence="7">Dolichol-phosphate mannosyltransferase subunit 3</fullName>
    </recommendedName>
</protein>
<dbReference type="AlphaFoldDB" id="A0A9N8Z1F7"/>
<evidence type="ECO:0000256" key="1">
    <source>
        <dbReference type="ARBA" id="ARBA00004477"/>
    </source>
</evidence>
<dbReference type="Proteomes" id="UP000789831">
    <property type="component" value="Unassembled WGS sequence"/>
</dbReference>
<gene>
    <name evidence="9" type="ORF">AGERDE_LOCUS2531</name>
</gene>
<keyword evidence="8" id="KW-0175">Coiled coil</keyword>
<dbReference type="OrthoDB" id="2014333at2759"/>
<dbReference type="GO" id="GO:0005789">
    <property type="term" value="C:endoplasmic reticulum membrane"/>
    <property type="evidence" value="ECO:0007669"/>
    <property type="project" value="UniProtKB-SubCell"/>
</dbReference>
<dbReference type="InterPro" id="IPR013174">
    <property type="entry name" value="DPM3"/>
</dbReference>
<evidence type="ECO:0000256" key="3">
    <source>
        <dbReference type="ARBA" id="ARBA00022692"/>
    </source>
</evidence>
<sequence>MTKATETFTFLGVACILYLVLLFGLIPTPTIVKEEILTVFPWWVLVSFGAYSLGNIGYHVYKFRDCEEAYHELMEEINQAKEDLREKGVTVD</sequence>
<organism evidence="9 10">
    <name type="scientific">Ambispora gerdemannii</name>
    <dbReference type="NCBI Taxonomy" id="144530"/>
    <lineage>
        <taxon>Eukaryota</taxon>
        <taxon>Fungi</taxon>
        <taxon>Fungi incertae sedis</taxon>
        <taxon>Mucoromycota</taxon>
        <taxon>Glomeromycotina</taxon>
        <taxon>Glomeromycetes</taxon>
        <taxon>Archaeosporales</taxon>
        <taxon>Ambisporaceae</taxon>
        <taxon>Ambispora</taxon>
    </lineage>
</organism>
<evidence type="ECO:0000256" key="7">
    <source>
        <dbReference type="RuleBase" id="RU365085"/>
    </source>
</evidence>
<comment type="subunit">
    <text evidence="7">Component of the dolichol-phosphate mannose (DPM) synthase complex.</text>
</comment>
<evidence type="ECO:0000256" key="4">
    <source>
        <dbReference type="ARBA" id="ARBA00022824"/>
    </source>
</evidence>